<proteinExistence type="predicted"/>
<feature type="region of interest" description="Disordered" evidence="1">
    <location>
        <begin position="30"/>
        <end position="94"/>
    </location>
</feature>
<dbReference type="EMBL" id="AWEZ01000007">
    <property type="protein sequence ID" value="ERL10566.1"/>
    <property type="molecule type" value="Genomic_DNA"/>
</dbReference>
<organism evidence="4 5">
    <name type="scientific">Olsenella profusa F0195</name>
    <dbReference type="NCBI Taxonomy" id="1125712"/>
    <lineage>
        <taxon>Bacteria</taxon>
        <taxon>Bacillati</taxon>
        <taxon>Actinomycetota</taxon>
        <taxon>Coriobacteriia</taxon>
        <taxon>Coriobacteriales</taxon>
        <taxon>Atopobiaceae</taxon>
        <taxon>Olsenella</taxon>
    </lineage>
</organism>
<keyword evidence="2" id="KW-0472">Membrane</keyword>
<sequence>MTAARFCPNCGEPIEPGAKFCISCGMSVADMSGEPKGEIEGTPTDADEAQAMPPAQDTGPQEVPPVGADDANGAGGEHTDPSEDTVVFPPQEGAPDVTQRIPVAIDAPEGVPHAAFDSTAAASPIPARPTIGSSADPRTPTGGQEPRHSSTIAFSVIITAALVIVGCLVYLLVAAPRQRAAQQAQSERQTSDASSGNDTSNQTTKGDDGRSAEREQKFHDALVGYYNDLPNYDSRIKSVASTFNSDYLSASMSTRRNDAKACRDLKDEIQSKVREVTNLDQPDGTAYKEQYDLILRCYRDHLERVSCIDKAWGIDLGYANPSDHRDEITRPIDEANMPGTDKNAAMDDYQRTYPQISL</sequence>
<evidence type="ECO:0000256" key="2">
    <source>
        <dbReference type="SAM" id="Phobius"/>
    </source>
</evidence>
<feature type="transmembrane region" description="Helical" evidence="2">
    <location>
        <begin position="152"/>
        <end position="173"/>
    </location>
</feature>
<keyword evidence="2" id="KW-1133">Transmembrane helix</keyword>
<protein>
    <submittedName>
        <fullName evidence="4">Zinc-ribbon domain protein</fullName>
    </submittedName>
</protein>
<evidence type="ECO:0000313" key="4">
    <source>
        <dbReference type="EMBL" id="ERL10566.1"/>
    </source>
</evidence>
<feature type="region of interest" description="Disordered" evidence="1">
    <location>
        <begin position="183"/>
        <end position="213"/>
    </location>
</feature>
<keyword evidence="5" id="KW-1185">Reference proteome</keyword>
<name>U2VDA4_9ACTN</name>
<keyword evidence="2" id="KW-0812">Transmembrane</keyword>
<gene>
    <name evidence="4" type="ORF">HMPREF1316_2411</name>
</gene>
<dbReference type="Proteomes" id="UP000016638">
    <property type="component" value="Unassembled WGS sequence"/>
</dbReference>
<reference evidence="4 5" key="1">
    <citation type="submission" date="2013-08" db="EMBL/GenBank/DDBJ databases">
        <authorList>
            <person name="Durkin A.S."/>
            <person name="Haft D.R."/>
            <person name="McCorrison J."/>
            <person name="Torralba M."/>
            <person name="Gillis M."/>
            <person name="Haft D.H."/>
            <person name="Methe B."/>
            <person name="Sutton G."/>
            <person name="Nelson K.E."/>
        </authorList>
    </citation>
    <scope>NUCLEOTIDE SEQUENCE [LARGE SCALE GENOMIC DNA]</scope>
    <source>
        <strain evidence="4 5">F0195</strain>
    </source>
</reference>
<dbReference type="InterPro" id="IPR026870">
    <property type="entry name" value="Zinc_ribbon_dom"/>
</dbReference>
<dbReference type="Pfam" id="PF13240">
    <property type="entry name" value="Zn_Ribbon_1"/>
    <property type="match status" value="1"/>
</dbReference>
<accession>U2VDA4</accession>
<feature type="compositionally biased region" description="Polar residues" evidence="1">
    <location>
        <begin position="191"/>
        <end position="204"/>
    </location>
</feature>
<feature type="domain" description="Zinc-ribbon" evidence="3">
    <location>
        <begin position="6"/>
        <end position="27"/>
    </location>
</feature>
<dbReference type="PATRIC" id="fig|1125712.3.peg.216"/>
<evidence type="ECO:0000259" key="3">
    <source>
        <dbReference type="Pfam" id="PF13240"/>
    </source>
</evidence>
<comment type="caution">
    <text evidence="4">The sequence shown here is derived from an EMBL/GenBank/DDBJ whole genome shotgun (WGS) entry which is preliminary data.</text>
</comment>
<evidence type="ECO:0000313" key="5">
    <source>
        <dbReference type="Proteomes" id="UP000016638"/>
    </source>
</evidence>
<evidence type="ECO:0000256" key="1">
    <source>
        <dbReference type="SAM" id="MobiDB-lite"/>
    </source>
</evidence>
<dbReference type="RefSeq" id="WP_021725045.1">
    <property type="nucleotide sequence ID" value="NZ_AWEZ01000007.1"/>
</dbReference>
<feature type="region of interest" description="Disordered" evidence="1">
    <location>
        <begin position="120"/>
        <end position="147"/>
    </location>
</feature>
<dbReference type="STRING" id="1125712.HMPREF1316_2411"/>
<dbReference type="AlphaFoldDB" id="U2VDA4"/>